<dbReference type="STRING" id="623744.A0A553R1A4"/>
<dbReference type="InterPro" id="IPR029021">
    <property type="entry name" value="Prot-tyrosine_phosphatase-like"/>
</dbReference>
<accession>A0A553R1A4</accession>
<feature type="compositionally biased region" description="Polar residues" evidence="1">
    <location>
        <begin position="20"/>
        <end position="33"/>
    </location>
</feature>
<keyword evidence="3" id="KW-1185">Reference proteome</keyword>
<dbReference type="OrthoDB" id="66369at2759"/>
<dbReference type="AlphaFoldDB" id="A0A553R1A4"/>
<protein>
    <recommendedName>
        <fullName evidence="4">Tyrosine specific protein phosphatases domain-containing protein</fullName>
    </recommendedName>
</protein>
<dbReference type="EMBL" id="SRMA01025335">
    <property type="protein sequence ID" value="TRY95948.1"/>
    <property type="molecule type" value="Genomic_DNA"/>
</dbReference>
<comment type="caution">
    <text evidence="2">The sequence shown here is derived from an EMBL/GenBank/DDBJ whole genome shotgun (WGS) entry which is preliminary data.</text>
</comment>
<name>A0A553R1A4_9TELE</name>
<dbReference type="Gene3D" id="3.90.190.10">
    <property type="entry name" value="Protein tyrosine phosphatase superfamily"/>
    <property type="match status" value="2"/>
</dbReference>
<evidence type="ECO:0008006" key="4">
    <source>
        <dbReference type="Google" id="ProtNLM"/>
    </source>
</evidence>
<dbReference type="Proteomes" id="UP000316079">
    <property type="component" value="Unassembled WGS sequence"/>
</dbReference>
<evidence type="ECO:0000313" key="2">
    <source>
        <dbReference type="EMBL" id="TRY95948.1"/>
    </source>
</evidence>
<dbReference type="SMART" id="SM01301">
    <property type="entry name" value="PTPlike_phytase"/>
    <property type="match status" value="2"/>
</dbReference>
<organism evidence="2 3">
    <name type="scientific">Danionella cerebrum</name>
    <dbReference type="NCBI Taxonomy" id="2873325"/>
    <lineage>
        <taxon>Eukaryota</taxon>
        <taxon>Metazoa</taxon>
        <taxon>Chordata</taxon>
        <taxon>Craniata</taxon>
        <taxon>Vertebrata</taxon>
        <taxon>Euteleostomi</taxon>
        <taxon>Actinopterygii</taxon>
        <taxon>Neopterygii</taxon>
        <taxon>Teleostei</taxon>
        <taxon>Ostariophysi</taxon>
        <taxon>Cypriniformes</taxon>
        <taxon>Danionidae</taxon>
        <taxon>Danioninae</taxon>
        <taxon>Danionella</taxon>
    </lineage>
</organism>
<feature type="region of interest" description="Disordered" evidence="1">
    <location>
        <begin position="1"/>
        <end position="36"/>
    </location>
</feature>
<dbReference type="Pfam" id="PF14566">
    <property type="entry name" value="PTPlike_phytase"/>
    <property type="match status" value="2"/>
</dbReference>
<reference evidence="2 3" key="1">
    <citation type="journal article" date="2019" name="Sci. Data">
        <title>Hybrid genome assembly and annotation of Danionella translucida.</title>
        <authorList>
            <person name="Kadobianskyi M."/>
            <person name="Schulze L."/>
            <person name="Schuelke M."/>
            <person name="Judkewitz B."/>
        </authorList>
    </citation>
    <scope>NUCLEOTIDE SEQUENCE [LARGE SCALE GENOMIC DNA]</scope>
    <source>
        <strain evidence="2 3">Bolton</strain>
    </source>
</reference>
<dbReference type="PANTHER" id="PTHR23339">
    <property type="entry name" value="TYROSINE SPECIFIC PROTEIN PHOSPHATASE AND DUAL SPECIFICITY PROTEIN PHOSPHATASE"/>
    <property type="match status" value="1"/>
</dbReference>
<proteinExistence type="predicted"/>
<evidence type="ECO:0000313" key="3">
    <source>
        <dbReference type="Proteomes" id="UP000316079"/>
    </source>
</evidence>
<gene>
    <name evidence="2" type="ORF">DNTS_001954</name>
</gene>
<dbReference type="SUPFAM" id="SSF52799">
    <property type="entry name" value="(Phosphotyrosine protein) phosphatases II"/>
    <property type="match status" value="2"/>
</dbReference>
<evidence type="ECO:0000256" key="1">
    <source>
        <dbReference type="SAM" id="MobiDB-lite"/>
    </source>
</evidence>
<sequence>MHKPKDVSKRGTAVKPTVQIKGTSAPATSQDHQGNGMAEHRRLLHSVSIRNSTAKSIITNKVAPVVITNNCREEFQIHDRIQSANYSKGRISDLLPEHYLVLGEFFMVQDVYDRADVLNTTKSHGAPNFRKVKGNYPLFGMGQPSLNGFKQVLQRLQTDNFEEVVFICVREEPVVFFLSDGDFIPYTPRRRENLHENLHNLDKELSTEQIELSIQKELCDFAKLSENMFNVYNDVEHFKDEPKHVHVLSEEDICVTEEVYRRSIFIYPLHRLPLPVDGAPLEETFDDFVKILRETPNLCVLRDPSRPPPALLFSCQVGVGRTNLGLILGALVLNHLQGASKSHREEVQKCQHKLDFLVIQLLINRLPRGQQVLDEVDDAISMCSEMHNLKDAVYENKLKMEGIGKDGQIQGISTKSYFQNRTLQSLERYVFLILFNAYLDDQYPQGFAQSFSQWMCMNAWIYRLLATMGCSEVSAPSSCVTDGSHVLVSCEFLVTDLLSSLKEMKVANFRRVSKMPLYGFAQPNSEALSAVMSYLTDQRRGHSSVLWLNLQEELVLEAKGQILTPRDPCCPERPIPVCVQHPQELQELELALKQEVLRCEKTLEVVTEQESQMKMFSSCHTSEELFIQQKSVHPGLSYKRCPLPEFCAPSEEASALHSLAVFDWLFESVKNALAEDPCCGFVFSCQDGKDRTTAAMVVATLTLWHINNFPESEEDEIVSVPDAKYTKGEFEVVMQVVRLLPDGHRMKRQVDAALDVVSETMTPMHYHLREIIISTYRQIKMAKSESEAQWLRLKSLQYLERYIYLILFNCFLHLEKKDSWRRSFSQWMQQVAARAGIYTILNRLGFSEFEAPEDSPMARLRFRWHRNFSQCIPGKGEL</sequence>
<dbReference type="InterPro" id="IPR050561">
    <property type="entry name" value="PTP"/>
</dbReference>